<dbReference type="Gene3D" id="1.10.3210.10">
    <property type="entry name" value="Hypothetical protein af1432"/>
    <property type="match status" value="1"/>
</dbReference>
<keyword evidence="3" id="KW-1185">Reference proteome</keyword>
<feature type="domain" description="HD-GYP" evidence="1">
    <location>
        <begin position="313"/>
        <end position="511"/>
    </location>
</feature>
<protein>
    <submittedName>
        <fullName evidence="2">3'3'-cGAMP-specific phosphodiesterase 2</fullName>
        <ecNumber evidence="2">3.1.4.-</ecNumber>
    </submittedName>
</protein>
<dbReference type="Gene3D" id="2.40.10.220">
    <property type="entry name" value="predicted glycosyltransferase like domains"/>
    <property type="match status" value="1"/>
</dbReference>
<dbReference type="Pfam" id="PF07238">
    <property type="entry name" value="PilZ"/>
    <property type="match status" value="1"/>
</dbReference>
<dbReference type="AlphaFoldDB" id="A0A6S6WJZ5"/>
<dbReference type="RefSeq" id="WP_173920462.1">
    <property type="nucleotide sequence ID" value="NZ_CADCXY010000003.1"/>
</dbReference>
<dbReference type="PANTHER" id="PTHR43155">
    <property type="entry name" value="CYCLIC DI-GMP PHOSPHODIESTERASE PA4108-RELATED"/>
    <property type="match status" value="1"/>
</dbReference>
<dbReference type="EC" id="3.1.4.-" evidence="2"/>
<proteinExistence type="predicted"/>
<organism evidence="2 3">
    <name type="scientific">Pseudidiomarina piscicola</name>
    <dbReference type="NCBI Taxonomy" id="2614830"/>
    <lineage>
        <taxon>Bacteria</taxon>
        <taxon>Pseudomonadati</taxon>
        <taxon>Pseudomonadota</taxon>
        <taxon>Gammaproteobacteria</taxon>
        <taxon>Alteromonadales</taxon>
        <taxon>Idiomarinaceae</taxon>
        <taxon>Pseudidiomarina</taxon>
    </lineage>
</organism>
<accession>A0A6S6WJZ5</accession>
<dbReference type="SUPFAM" id="SSF109604">
    <property type="entry name" value="HD-domain/PDEase-like"/>
    <property type="match status" value="1"/>
</dbReference>
<dbReference type="PROSITE" id="PS51832">
    <property type="entry name" value="HD_GYP"/>
    <property type="match status" value="1"/>
</dbReference>
<dbReference type="SMART" id="SM00471">
    <property type="entry name" value="HDc"/>
    <property type="match status" value="1"/>
</dbReference>
<dbReference type="Pfam" id="PF13487">
    <property type="entry name" value="HD_5"/>
    <property type="match status" value="1"/>
</dbReference>
<evidence type="ECO:0000259" key="1">
    <source>
        <dbReference type="PROSITE" id="PS51832"/>
    </source>
</evidence>
<evidence type="ECO:0000313" key="2">
    <source>
        <dbReference type="EMBL" id="CAB0151059.1"/>
    </source>
</evidence>
<dbReference type="GO" id="GO:0035438">
    <property type="term" value="F:cyclic-di-GMP binding"/>
    <property type="evidence" value="ECO:0007669"/>
    <property type="project" value="InterPro"/>
</dbReference>
<dbReference type="PANTHER" id="PTHR43155:SF2">
    <property type="entry name" value="CYCLIC DI-GMP PHOSPHODIESTERASE PA4108"/>
    <property type="match status" value="1"/>
</dbReference>
<gene>
    <name evidence="2" type="ORF">PSI9734_01476</name>
</gene>
<dbReference type="GO" id="GO:0008081">
    <property type="term" value="F:phosphoric diester hydrolase activity"/>
    <property type="evidence" value="ECO:0007669"/>
    <property type="project" value="UniProtKB-ARBA"/>
</dbReference>
<dbReference type="SUPFAM" id="SSF141371">
    <property type="entry name" value="PilZ domain-like"/>
    <property type="match status" value="1"/>
</dbReference>
<evidence type="ECO:0000313" key="3">
    <source>
        <dbReference type="Proteomes" id="UP000481517"/>
    </source>
</evidence>
<dbReference type="InterPro" id="IPR003607">
    <property type="entry name" value="HD/PDEase_dom"/>
</dbReference>
<keyword evidence="2" id="KW-0378">Hydrolase</keyword>
<reference evidence="2 3" key="1">
    <citation type="submission" date="2020-02" db="EMBL/GenBank/DDBJ databases">
        <authorList>
            <person name="Rodrigo-Torres L."/>
            <person name="Arahal R. D."/>
            <person name="Lucena T."/>
        </authorList>
    </citation>
    <scope>NUCLEOTIDE SEQUENCE [LARGE SCALE GENOMIC DNA]</scope>
    <source>
        <strain evidence="2 3">CECT 9734</strain>
    </source>
</reference>
<dbReference type="EMBL" id="CADCXY010000003">
    <property type="protein sequence ID" value="CAB0151059.1"/>
    <property type="molecule type" value="Genomic_DNA"/>
</dbReference>
<dbReference type="InterPro" id="IPR037522">
    <property type="entry name" value="HD_GYP_dom"/>
</dbReference>
<sequence length="565" mass="63130">MAKQEDSQDELQSVTNTPQIAAYLEKLAQRGTASVCLKNGSNEEYPALFHEITPEEEIILDFTGIRDFVPPLRGGANFLIYGYTPTGFVRTAPVKVERFENLDGRLLGKVTWPNRVEVRQRRASFRATLRVGMEALVTLKSSSLDSGETISLVGDLRDLSADGCLAEFSIYSSASKLLPDFVAMCELTFPNGTQLELMADIRHIQTDYDRKVIAAGVRFQNVEQERQIWNLVQEIEREASRNAHEGSHRSPTDLFTYKDGGQALLGRRQSRNHPTPMANLLANLAGYLDSQMLLLQQEGRFDSYQLSKQTDHLLQLLKEDREAVLFATQCLHHESLWVQHCIAVASRLGDLLLALKTPQDVLKSATAAALIHDLGKVLINPTLWRSTSLSHLGYQQIQEHAKKTYHAALGIKWIPPAISENVVLQVNERLDGKGYPNRLSGDAIGQLARAAMVIDVMDALQRPRPDRNPLNSATAWQLINGVHGVFDDRWKARYLERFGKIAVGSLIRFDSGQLAWVTGLDADNKIREVRLTPHANPPDHELGETLQDSKLRVLGGIREIVAVQN</sequence>
<dbReference type="InterPro" id="IPR009875">
    <property type="entry name" value="PilZ_domain"/>
</dbReference>
<name>A0A6S6WJZ5_9GAMM</name>
<dbReference type="CDD" id="cd00077">
    <property type="entry name" value="HDc"/>
    <property type="match status" value="1"/>
</dbReference>
<dbReference type="Proteomes" id="UP000481517">
    <property type="component" value="Unassembled WGS sequence"/>
</dbReference>